<accession>A0ABW5M968</accession>
<protein>
    <submittedName>
        <fullName evidence="1">Type II toxin-antitoxin system VapB family antitoxin</fullName>
    </submittedName>
</protein>
<organism evidence="1 2">
    <name type="scientific">Spirosoma soli</name>
    <dbReference type="NCBI Taxonomy" id="1770529"/>
    <lineage>
        <taxon>Bacteria</taxon>
        <taxon>Pseudomonadati</taxon>
        <taxon>Bacteroidota</taxon>
        <taxon>Cytophagia</taxon>
        <taxon>Cytophagales</taxon>
        <taxon>Cytophagaceae</taxon>
        <taxon>Spirosoma</taxon>
    </lineage>
</organism>
<dbReference type="Proteomes" id="UP001597469">
    <property type="component" value="Unassembled WGS sequence"/>
</dbReference>
<dbReference type="InterPro" id="IPR019239">
    <property type="entry name" value="VapB_antitoxin"/>
</dbReference>
<dbReference type="RefSeq" id="WP_381525845.1">
    <property type="nucleotide sequence ID" value="NZ_JBHULN010000016.1"/>
</dbReference>
<gene>
    <name evidence="1" type="ORF">ACFSUS_21585</name>
</gene>
<proteinExistence type="predicted"/>
<reference evidence="2" key="1">
    <citation type="journal article" date="2019" name="Int. J. Syst. Evol. Microbiol.">
        <title>The Global Catalogue of Microorganisms (GCM) 10K type strain sequencing project: providing services to taxonomists for standard genome sequencing and annotation.</title>
        <authorList>
            <consortium name="The Broad Institute Genomics Platform"/>
            <consortium name="The Broad Institute Genome Sequencing Center for Infectious Disease"/>
            <person name="Wu L."/>
            <person name="Ma J."/>
        </authorList>
    </citation>
    <scope>NUCLEOTIDE SEQUENCE [LARGE SCALE GENOMIC DNA]</scope>
    <source>
        <strain evidence="2">KCTC 42805</strain>
    </source>
</reference>
<evidence type="ECO:0000313" key="1">
    <source>
        <dbReference type="EMBL" id="MFD2573249.1"/>
    </source>
</evidence>
<dbReference type="Pfam" id="PF09957">
    <property type="entry name" value="VapB_antitoxin"/>
    <property type="match status" value="1"/>
</dbReference>
<sequence>METSVKLDDQLLNKAKQLSHIYNTDEVIQRALERYVTVLQANQRLLEMRGKIEFWNDESQPTSQL</sequence>
<dbReference type="EMBL" id="JBHULN010000016">
    <property type="protein sequence ID" value="MFD2573249.1"/>
    <property type="molecule type" value="Genomic_DNA"/>
</dbReference>
<keyword evidence="2" id="KW-1185">Reference proteome</keyword>
<name>A0ABW5M968_9BACT</name>
<comment type="caution">
    <text evidence="1">The sequence shown here is derived from an EMBL/GenBank/DDBJ whole genome shotgun (WGS) entry which is preliminary data.</text>
</comment>
<evidence type="ECO:0000313" key="2">
    <source>
        <dbReference type="Proteomes" id="UP001597469"/>
    </source>
</evidence>